<proteinExistence type="predicted"/>
<dbReference type="InterPro" id="IPR025365">
    <property type="entry name" value="DUF4269"/>
</dbReference>
<name>A0A3S1B921_9BACL</name>
<evidence type="ECO:0000313" key="2">
    <source>
        <dbReference type="Proteomes" id="UP000272464"/>
    </source>
</evidence>
<sequence>MTVLNPFDPLLVGTVPIEIDLPTSDLDIICHFQDAMIFRDFLIQEYSKYKDFSVKSTVVDSIERVVCYFTYGKWMVEIFGQPKSTFQQNGYKHMIIEYRILSLLGIKAKKRIIELKSRGIKTEPAFGHLLKIQGDPYKVLLEMYQWNEEQLQEYLRFISIDCD</sequence>
<dbReference type="Proteomes" id="UP000272464">
    <property type="component" value="Unassembled WGS sequence"/>
</dbReference>
<reference evidence="1 2" key="1">
    <citation type="submission" date="2018-12" db="EMBL/GenBank/DDBJ databases">
        <authorList>
            <person name="Sun L."/>
            <person name="Chen Z."/>
        </authorList>
    </citation>
    <scope>NUCLEOTIDE SEQUENCE [LARGE SCALE GENOMIC DNA]</scope>
    <source>
        <strain evidence="1 2">3-5-3</strain>
    </source>
</reference>
<accession>A0A3S1B921</accession>
<organism evidence="1 2">
    <name type="scientific">Paenibacillus zeisoli</name>
    <dbReference type="NCBI Taxonomy" id="2496267"/>
    <lineage>
        <taxon>Bacteria</taxon>
        <taxon>Bacillati</taxon>
        <taxon>Bacillota</taxon>
        <taxon>Bacilli</taxon>
        <taxon>Bacillales</taxon>
        <taxon>Paenibacillaceae</taxon>
        <taxon>Paenibacillus</taxon>
    </lineage>
</organism>
<dbReference type="Pfam" id="PF14091">
    <property type="entry name" value="DUF4269"/>
    <property type="match status" value="1"/>
</dbReference>
<dbReference type="EMBL" id="RZNX01000001">
    <property type="protein sequence ID" value="RUT35762.1"/>
    <property type="molecule type" value="Genomic_DNA"/>
</dbReference>
<gene>
    <name evidence="1" type="ORF">EJP77_01725</name>
</gene>
<keyword evidence="2" id="KW-1185">Reference proteome</keyword>
<comment type="caution">
    <text evidence="1">The sequence shown here is derived from an EMBL/GenBank/DDBJ whole genome shotgun (WGS) entry which is preliminary data.</text>
</comment>
<dbReference type="AlphaFoldDB" id="A0A3S1B921"/>
<evidence type="ECO:0000313" key="1">
    <source>
        <dbReference type="EMBL" id="RUT35762.1"/>
    </source>
</evidence>
<dbReference type="OrthoDB" id="6402248at2"/>
<protein>
    <submittedName>
        <fullName evidence="1">DUF4269 domain-containing protein</fullName>
    </submittedName>
</protein>